<dbReference type="InterPro" id="IPR016166">
    <property type="entry name" value="FAD-bd_PCMH"/>
</dbReference>
<dbReference type="InterPro" id="IPR016167">
    <property type="entry name" value="FAD-bd_PCMH_sub1"/>
</dbReference>
<dbReference type="InterPro" id="IPR006094">
    <property type="entry name" value="Oxid_FAD_bind_N"/>
</dbReference>
<dbReference type="GO" id="GO:0071949">
    <property type="term" value="F:FAD binding"/>
    <property type="evidence" value="ECO:0007669"/>
    <property type="project" value="InterPro"/>
</dbReference>
<accession>A0A0B8N255</accession>
<dbReference type="InterPro" id="IPR036318">
    <property type="entry name" value="FAD-bd_PCMH-like_sf"/>
</dbReference>
<evidence type="ECO:0000259" key="6">
    <source>
        <dbReference type="PROSITE" id="PS51387"/>
    </source>
</evidence>
<dbReference type="GO" id="GO:0016491">
    <property type="term" value="F:oxidoreductase activity"/>
    <property type="evidence" value="ECO:0007669"/>
    <property type="project" value="UniProtKB-KW"/>
</dbReference>
<name>A0A0B8N255_TALPI</name>
<keyword evidence="5" id="KW-0560">Oxidoreductase</keyword>
<proteinExistence type="inferred from homology"/>
<sequence>MSAQIDAYAALRVKLSPSANIYVQNSKDFGTATLRWSQYKSPDFTVVVEVAIEDDVVEAIKYANANQIPFLAYSGGHGAIAGLASVQKGIQISLAKLDSVEISETGTTATFGGGILSKKAIDTLWKAGKQTVTGCCEATSLLGPGLGGGHGLLQGKYGLISDQFVSARIVLADGTVKNVSSDSSDPDLWWALQGAGHNFGIVTSVTMRIYDAPNEDFWSFESYVYTQDKVEGLYERINALWPDGSQPSGLINFSVLMRNPAVDAEKPILIFFIVQNGCQPAESIYTQPFRDLGSVFTQSGSGAYTDIPGWIGLDEKSPSTMKLGLSVIRFPVNVQNYNLQAQREVYELFAKETSKTPEFSNSYIMFEGYPVHGVKAVPSESSAFPHRDDNIIIAPVVTYDNKANDPELDAKANEFGEKLRQTIFAASGQRELHAYANYASGSEKRESLYGFEPWRLQKLEALKKKYDLEGKFNHYASVL</sequence>
<comment type="cofactor">
    <cofactor evidence="1">
        <name>FAD</name>
        <dbReference type="ChEBI" id="CHEBI:57692"/>
    </cofactor>
</comment>
<evidence type="ECO:0000256" key="2">
    <source>
        <dbReference type="ARBA" id="ARBA00005466"/>
    </source>
</evidence>
<dbReference type="EMBL" id="DF933843">
    <property type="protein sequence ID" value="GAM43271.1"/>
    <property type="molecule type" value="Genomic_DNA"/>
</dbReference>
<evidence type="ECO:0000313" key="8">
    <source>
        <dbReference type="Proteomes" id="UP000053095"/>
    </source>
</evidence>
<evidence type="ECO:0000313" key="7">
    <source>
        <dbReference type="EMBL" id="GAM43271.1"/>
    </source>
</evidence>
<reference evidence="8" key="1">
    <citation type="journal article" date="2015" name="Genome Announc.">
        <title>Draft genome sequence of Talaromyces cellulolyticus strain Y-94, a source of lignocellulosic biomass-degrading enzymes.</title>
        <authorList>
            <person name="Fujii T."/>
            <person name="Koike H."/>
            <person name="Sawayama S."/>
            <person name="Yano S."/>
            <person name="Inoue H."/>
        </authorList>
    </citation>
    <scope>NUCLEOTIDE SEQUENCE [LARGE SCALE GENOMIC DNA]</scope>
    <source>
        <strain evidence="8">Y-94</strain>
    </source>
</reference>
<evidence type="ECO:0000256" key="3">
    <source>
        <dbReference type="ARBA" id="ARBA00022630"/>
    </source>
</evidence>
<dbReference type="Proteomes" id="UP000053095">
    <property type="component" value="Unassembled WGS sequence"/>
</dbReference>
<evidence type="ECO:0000256" key="4">
    <source>
        <dbReference type="ARBA" id="ARBA00022827"/>
    </source>
</evidence>
<dbReference type="InterPro" id="IPR050416">
    <property type="entry name" value="FAD-linked_Oxidoreductase"/>
</dbReference>
<dbReference type="Pfam" id="PF01565">
    <property type="entry name" value="FAD_binding_4"/>
    <property type="match status" value="1"/>
</dbReference>
<evidence type="ECO:0000256" key="1">
    <source>
        <dbReference type="ARBA" id="ARBA00001974"/>
    </source>
</evidence>
<dbReference type="Gene3D" id="3.30.43.10">
    <property type="entry name" value="Uridine Diphospho-n-acetylenolpyruvylglucosamine Reductase, domain 2"/>
    <property type="match status" value="1"/>
</dbReference>
<dbReference type="PANTHER" id="PTHR42973:SF9">
    <property type="entry name" value="FAD-BINDING PCMH-TYPE DOMAIN-CONTAINING PROTEIN-RELATED"/>
    <property type="match status" value="1"/>
</dbReference>
<keyword evidence="3" id="KW-0285">Flavoprotein</keyword>
<dbReference type="Gene3D" id="3.30.465.10">
    <property type="match status" value="1"/>
</dbReference>
<comment type="similarity">
    <text evidence="2">Belongs to the oxygen-dependent FAD-linked oxidoreductase family.</text>
</comment>
<dbReference type="PANTHER" id="PTHR42973">
    <property type="entry name" value="BINDING OXIDOREDUCTASE, PUTATIVE (AFU_ORTHOLOGUE AFUA_1G17690)-RELATED"/>
    <property type="match status" value="1"/>
</dbReference>
<keyword evidence="8" id="KW-1185">Reference proteome</keyword>
<keyword evidence="4" id="KW-0274">FAD</keyword>
<dbReference type="Gene3D" id="3.40.462.20">
    <property type="match status" value="1"/>
</dbReference>
<gene>
    <name evidence="7" type="ORF">TCE0_047r17952</name>
</gene>
<dbReference type="SUPFAM" id="SSF56176">
    <property type="entry name" value="FAD-binding/transporter-associated domain-like"/>
    <property type="match status" value="1"/>
</dbReference>
<dbReference type="PROSITE" id="PS51387">
    <property type="entry name" value="FAD_PCMH"/>
    <property type="match status" value="1"/>
</dbReference>
<dbReference type="InterPro" id="IPR016169">
    <property type="entry name" value="FAD-bd_PCMH_sub2"/>
</dbReference>
<organism evidence="7 8">
    <name type="scientific">Talaromyces pinophilus</name>
    <name type="common">Penicillium pinophilum</name>
    <dbReference type="NCBI Taxonomy" id="128442"/>
    <lineage>
        <taxon>Eukaryota</taxon>
        <taxon>Fungi</taxon>
        <taxon>Dikarya</taxon>
        <taxon>Ascomycota</taxon>
        <taxon>Pezizomycotina</taxon>
        <taxon>Eurotiomycetes</taxon>
        <taxon>Eurotiomycetidae</taxon>
        <taxon>Eurotiales</taxon>
        <taxon>Trichocomaceae</taxon>
        <taxon>Talaromyces</taxon>
        <taxon>Talaromyces sect. Talaromyces</taxon>
    </lineage>
</organism>
<protein>
    <recommendedName>
        <fullName evidence="6">FAD-binding PCMH-type domain-containing protein</fullName>
    </recommendedName>
</protein>
<feature type="domain" description="FAD-binding PCMH-type" evidence="6">
    <location>
        <begin position="39"/>
        <end position="212"/>
    </location>
</feature>
<dbReference type="AlphaFoldDB" id="A0A0B8N255"/>
<evidence type="ECO:0000256" key="5">
    <source>
        <dbReference type="ARBA" id="ARBA00023002"/>
    </source>
</evidence>